<proteinExistence type="predicted"/>
<feature type="region of interest" description="Disordered" evidence="1">
    <location>
        <begin position="72"/>
        <end position="91"/>
    </location>
</feature>
<dbReference type="PANTHER" id="PTHR47282">
    <property type="entry name" value="PGC-1 AND ERR-INDUCED REGULATOR IN MUSCLE PROTEIN 1"/>
    <property type="match status" value="1"/>
</dbReference>
<feature type="compositionally biased region" description="Low complexity" evidence="1">
    <location>
        <begin position="169"/>
        <end position="187"/>
    </location>
</feature>
<dbReference type="AlphaFoldDB" id="A0A3Q0G2P7"/>
<dbReference type="STRING" id="38654.A0A3Q0G2P7"/>
<evidence type="ECO:0000313" key="3">
    <source>
        <dbReference type="RefSeq" id="XP_025053924.1"/>
    </source>
</evidence>
<reference evidence="3" key="1">
    <citation type="submission" date="2025-08" db="UniProtKB">
        <authorList>
            <consortium name="RefSeq"/>
        </authorList>
    </citation>
    <scope>IDENTIFICATION</scope>
</reference>
<dbReference type="PANTHER" id="PTHR47282:SF1">
    <property type="entry name" value="PGC-1 AND ERR-INDUCED REGULATOR IN MUSCLE PROTEIN 1"/>
    <property type="match status" value="1"/>
</dbReference>
<feature type="compositionally biased region" description="Low complexity" evidence="1">
    <location>
        <begin position="395"/>
        <end position="406"/>
    </location>
</feature>
<dbReference type="InParanoid" id="A0A3Q0G2P7"/>
<name>A0A3Q0G2P7_ALLSI</name>
<accession>A0A3Q0G2P7</accession>
<evidence type="ECO:0000313" key="2">
    <source>
        <dbReference type="Proteomes" id="UP000189705"/>
    </source>
</evidence>
<dbReference type="GO" id="GO:0005634">
    <property type="term" value="C:nucleus"/>
    <property type="evidence" value="ECO:0007669"/>
    <property type="project" value="TreeGrafter"/>
</dbReference>
<feature type="region of interest" description="Disordered" evidence="1">
    <location>
        <begin position="387"/>
        <end position="453"/>
    </location>
</feature>
<dbReference type="CTD" id="84808"/>
<organism evidence="2 3">
    <name type="scientific">Alligator sinensis</name>
    <name type="common">Chinese alligator</name>
    <dbReference type="NCBI Taxonomy" id="38654"/>
    <lineage>
        <taxon>Eukaryota</taxon>
        <taxon>Metazoa</taxon>
        <taxon>Chordata</taxon>
        <taxon>Craniata</taxon>
        <taxon>Vertebrata</taxon>
        <taxon>Euteleostomi</taxon>
        <taxon>Archelosauria</taxon>
        <taxon>Archosauria</taxon>
        <taxon>Crocodylia</taxon>
        <taxon>Alligatoridae</taxon>
        <taxon>Alligatorinae</taxon>
        <taxon>Alligator</taxon>
    </lineage>
</organism>
<feature type="compositionally biased region" description="Basic and acidic residues" evidence="1">
    <location>
        <begin position="305"/>
        <end position="315"/>
    </location>
</feature>
<dbReference type="Proteomes" id="UP000189705">
    <property type="component" value="Unplaced"/>
</dbReference>
<dbReference type="GeneID" id="102386494"/>
<feature type="compositionally biased region" description="Basic and acidic residues" evidence="1">
    <location>
        <begin position="188"/>
        <end position="217"/>
    </location>
</feature>
<dbReference type="KEGG" id="asn:102386494"/>
<dbReference type="GO" id="GO:0006355">
    <property type="term" value="P:regulation of DNA-templated transcription"/>
    <property type="evidence" value="ECO:0007669"/>
    <property type="project" value="InterPro"/>
</dbReference>
<gene>
    <name evidence="3" type="primary">PERM1</name>
</gene>
<keyword evidence="2" id="KW-1185">Reference proteome</keyword>
<sequence>MENFEYSIQLNDRDWAEFYLASEECSLIQAALAMADDPGLSDIEQGDTVPSTDCGAGTSKQVTIRVCCTPLPGRGSHPPSGDTREALPSQPVHGHLAPEEVLSGSEDETDLGSVSRFLWESNQPGCPRHAVSMPRAQESQLLSPTGAEAPGAANHVAAQLLQPQGIPHEASSQAAEGEGAAALPAAREGAERRGQAAEAPRDLPRGATHDPEGEQPHIHAGVAKPQQPVHMADLSPLAWITDTPGGETTSRPLCSESTRWDPHSDMPQSPAAETPVPTCSRASEECLDHGGAWPDAPSSSNSQEVVHRQGKSHEHLAASAAEATPLLQEPSGTEAQGSLGPTKDGLTPSVPLPETKEKEVVNTPGPGSQEEAGTGRILLHGVATAEMQGSGQGVQRAAQSAAQPAAGLKSVRPRRPAQAAGLEAGESEPSGAVMEREEHVPCPAAEDSGESNAPALTWPEIYDYFFCDMEGQERGDYHWGEEGEGMPTASSEQEQPVPEMYGPEMYEYFFADPDRSGSSGWESKDEASESARCINWDQASPHDDEGDPEEASGEAPVFSVPEAYEHFFANEAGERKSWKGMSLRASDSKARKAIRALKSLLGKPVHLVRGWPPDPGAPAERSSQENLPLLPLQLLGRGQAMPEELEKTLDLAARPHPQLALTQKDMCLVFVAFASWAMKTSNLQAPDAWKTAFLASFGTLSAIRYFRRQAVEKEPRT</sequence>
<evidence type="ECO:0000256" key="1">
    <source>
        <dbReference type="SAM" id="MobiDB-lite"/>
    </source>
</evidence>
<dbReference type="GO" id="GO:0014850">
    <property type="term" value="P:response to muscle activity"/>
    <property type="evidence" value="ECO:0007669"/>
    <property type="project" value="TreeGrafter"/>
</dbReference>
<feature type="region of interest" description="Disordered" evidence="1">
    <location>
        <begin position="475"/>
        <end position="496"/>
    </location>
</feature>
<feature type="region of interest" description="Disordered" evidence="1">
    <location>
        <begin position="239"/>
        <end position="315"/>
    </location>
</feature>
<feature type="region of interest" description="Disordered" evidence="1">
    <location>
        <begin position="327"/>
        <end position="373"/>
    </location>
</feature>
<dbReference type="GO" id="GO:0005737">
    <property type="term" value="C:cytoplasm"/>
    <property type="evidence" value="ECO:0007669"/>
    <property type="project" value="TreeGrafter"/>
</dbReference>
<protein>
    <submittedName>
        <fullName evidence="3">PGC-1 and ERR-induced regulator in muscle protein 1</fullName>
    </submittedName>
</protein>
<dbReference type="InterPro" id="IPR043442">
    <property type="entry name" value="Perm1"/>
</dbReference>
<dbReference type="RefSeq" id="XP_025053924.1">
    <property type="nucleotide sequence ID" value="XM_025198139.1"/>
</dbReference>
<feature type="region of interest" description="Disordered" evidence="1">
    <location>
        <begin position="168"/>
        <end position="227"/>
    </location>
</feature>
<feature type="compositionally biased region" description="Polar residues" evidence="1">
    <location>
        <begin position="246"/>
        <end position="257"/>
    </location>
</feature>